<dbReference type="EMBL" id="JBBPBN010001909">
    <property type="protein sequence ID" value="KAK8477130.1"/>
    <property type="molecule type" value="Genomic_DNA"/>
</dbReference>
<gene>
    <name evidence="2" type="ORF">V6N11_013974</name>
</gene>
<sequence>MYLWSLPARLLASPPISPPQRSPNASRSKSGVPLPSGPGVSNAKPTKPVLPVRNALLPGSYLMFDLEY</sequence>
<keyword evidence="3" id="KW-1185">Reference proteome</keyword>
<accession>A0ABR1ZAK0</accession>
<evidence type="ECO:0000256" key="1">
    <source>
        <dbReference type="SAM" id="MobiDB-lite"/>
    </source>
</evidence>
<comment type="caution">
    <text evidence="2">The sequence shown here is derived from an EMBL/GenBank/DDBJ whole genome shotgun (WGS) entry which is preliminary data.</text>
</comment>
<feature type="region of interest" description="Disordered" evidence="1">
    <location>
        <begin position="11"/>
        <end position="49"/>
    </location>
</feature>
<proteinExistence type="predicted"/>
<reference evidence="2 3" key="1">
    <citation type="journal article" date="2024" name="G3 (Bethesda)">
        <title>Genome assembly of Hibiscus sabdariffa L. provides insights into metabolisms of medicinal natural products.</title>
        <authorList>
            <person name="Kim T."/>
        </authorList>
    </citation>
    <scope>NUCLEOTIDE SEQUENCE [LARGE SCALE GENOMIC DNA]</scope>
    <source>
        <strain evidence="2">TK-2024</strain>
        <tissue evidence="2">Old leaves</tissue>
    </source>
</reference>
<organism evidence="2 3">
    <name type="scientific">Hibiscus sabdariffa</name>
    <name type="common">roselle</name>
    <dbReference type="NCBI Taxonomy" id="183260"/>
    <lineage>
        <taxon>Eukaryota</taxon>
        <taxon>Viridiplantae</taxon>
        <taxon>Streptophyta</taxon>
        <taxon>Embryophyta</taxon>
        <taxon>Tracheophyta</taxon>
        <taxon>Spermatophyta</taxon>
        <taxon>Magnoliopsida</taxon>
        <taxon>eudicotyledons</taxon>
        <taxon>Gunneridae</taxon>
        <taxon>Pentapetalae</taxon>
        <taxon>rosids</taxon>
        <taxon>malvids</taxon>
        <taxon>Malvales</taxon>
        <taxon>Malvaceae</taxon>
        <taxon>Malvoideae</taxon>
        <taxon>Hibiscus</taxon>
    </lineage>
</organism>
<name>A0ABR1ZAK0_9ROSI</name>
<dbReference type="Proteomes" id="UP001396334">
    <property type="component" value="Unassembled WGS sequence"/>
</dbReference>
<evidence type="ECO:0000313" key="3">
    <source>
        <dbReference type="Proteomes" id="UP001396334"/>
    </source>
</evidence>
<evidence type="ECO:0000313" key="2">
    <source>
        <dbReference type="EMBL" id="KAK8477130.1"/>
    </source>
</evidence>
<protein>
    <submittedName>
        <fullName evidence="2">Uncharacterized protein</fullName>
    </submittedName>
</protein>